<dbReference type="InterPro" id="IPR050164">
    <property type="entry name" value="Peptidase_C19"/>
</dbReference>
<dbReference type="PANTHER" id="PTHR24006">
    <property type="entry name" value="UBIQUITIN CARBOXYL-TERMINAL HYDROLASE"/>
    <property type="match status" value="1"/>
</dbReference>
<dbReference type="EMBL" id="MU069603">
    <property type="protein sequence ID" value="KAF5837780.1"/>
    <property type="molecule type" value="Genomic_DNA"/>
</dbReference>
<dbReference type="PROSITE" id="PS00972">
    <property type="entry name" value="USP_1"/>
    <property type="match status" value="1"/>
</dbReference>
<evidence type="ECO:0000256" key="6">
    <source>
        <dbReference type="ARBA" id="ARBA00022807"/>
    </source>
</evidence>
<sequence length="953" mass="101701">MDKQQLLHHSASSSAHYFRPITFIPAVKERGGGVQEPAANNLLIPLNAPFQADQQVQGLSTNQDMPGPLVYGPAPPSTRGAAGGLKSRQELFREEDVQLRWSSVSRAGAGLQNLGNTCFMNSVLQCLAHTPPLAEAVLSGRAQCPPTSNNSDDPLATTLAHIKRVFSTHGIVRPTGQVKTLRTVNKRFRVGRQEDSHEYLRCLLDALHEACLKPFKPKPPPHLVATTFINRIFGARLRSRWYDLYGVLVHLGHSVHSGHYYCFVRAGNGIWHKCDDTQVGQCSERTALGQQAYILFYVRREPRTSSSQTARSDSVHASAANSARQRAAAANGDSHLTNGLLPNGKAASASSSHLANGLTSNSKAQAASLDGSGQSDGKKQADSLDGSNQLNDKTQAASQGGSAAAANGPVKANGAVKASTPKESGPSAGDDAQGAGAPSAPGKGAAAGSKRGLPAAAAAAAPCAGLGSNGVVGVDGGVLHPPSKKARGADEQLQGSSVAEGQQQQQSAQGLHSQDQELQGPGSGVDTSSPGIILSPFAQPSSAGQRGHALARMAAHLSRCHPPTSSGLTSHLSAHLSMHHGHRNQRLARELRVKSRTEVKQHRGQQQEQQEQQEQQQQLEQQQGNEVAQGEGSMDEGLRQQGRTSEGCLHASTYEPLALQSSPQPTTSPGQRHARRGKKQQQQQQQQQERRKAEAEKDGLQAHAPPCEGLDGSKSGSQQQGPEAGHTQPHQPPEKEQQQQQQQQQQQPPQKKQQEQQQQQQSQQKQQQQQLQQKQQQQQQLQQKQQPQQQQQGEGEGEQVLVGADAARLLGSGNMALGGGVAFGQGKPAGVQPWADVDPHVARQQADMLGRQQQKRSRQLDAWDQDYDAGKTKKVRNKGGAGADLHAGGNAFQAFQQQKRGSGNNNKQRRGSKEGKGFSGERNRLGRGRGGGRGGSPRFALRGGGRGRGKSRD</sequence>
<accession>A0ABQ7GT69</accession>
<dbReference type="InterPro" id="IPR018200">
    <property type="entry name" value="USP_CS"/>
</dbReference>
<comment type="catalytic activity">
    <reaction evidence="1 7">
        <text>Thiol-dependent hydrolysis of ester, thioester, amide, peptide and isopeptide bonds formed by the C-terminal Gly of ubiquitin (a 76-residue protein attached to proteins as an intracellular targeting signal).</text>
        <dbReference type="EC" id="3.4.19.12"/>
    </reaction>
</comment>
<keyword evidence="4 7" id="KW-0833">Ubl conjugation pathway</keyword>
<feature type="region of interest" description="Disordered" evidence="8">
    <location>
        <begin position="305"/>
        <end position="449"/>
    </location>
</feature>
<protein>
    <recommendedName>
        <fullName evidence="7">Ubiquitin carboxyl-terminal hydrolase</fullName>
        <ecNumber evidence="7">3.4.19.12</ecNumber>
    </recommendedName>
</protein>
<keyword evidence="6 7" id="KW-0788">Thiol protease</keyword>
<evidence type="ECO:0000256" key="3">
    <source>
        <dbReference type="ARBA" id="ARBA00022670"/>
    </source>
</evidence>
<feature type="region of interest" description="Disordered" evidence="8">
    <location>
        <begin position="812"/>
        <end position="953"/>
    </location>
</feature>
<name>A0ABQ7GT69_DUNSA</name>
<keyword evidence="11" id="KW-1185">Reference proteome</keyword>
<feature type="region of interest" description="Disordered" evidence="8">
    <location>
        <begin position="477"/>
        <end position="799"/>
    </location>
</feature>
<dbReference type="PANTHER" id="PTHR24006:SF758">
    <property type="entry name" value="UBIQUITIN CARBOXYL-TERMINAL HYDROLASE 36"/>
    <property type="match status" value="1"/>
</dbReference>
<evidence type="ECO:0000256" key="8">
    <source>
        <dbReference type="SAM" id="MobiDB-lite"/>
    </source>
</evidence>
<dbReference type="EC" id="3.4.19.12" evidence="7"/>
<dbReference type="Pfam" id="PF00443">
    <property type="entry name" value="UCH"/>
    <property type="match status" value="2"/>
</dbReference>
<feature type="compositionally biased region" description="Polar residues" evidence="8">
    <location>
        <begin position="659"/>
        <end position="670"/>
    </location>
</feature>
<dbReference type="PROSITE" id="PS50235">
    <property type="entry name" value="USP_3"/>
    <property type="match status" value="1"/>
</dbReference>
<dbReference type="InterPro" id="IPR001394">
    <property type="entry name" value="Peptidase_C19_UCH"/>
</dbReference>
<evidence type="ECO:0000313" key="10">
    <source>
        <dbReference type="EMBL" id="KAF5837780.1"/>
    </source>
</evidence>
<reference evidence="10" key="1">
    <citation type="submission" date="2017-08" db="EMBL/GenBank/DDBJ databases">
        <authorList>
            <person name="Polle J.E."/>
            <person name="Barry K."/>
            <person name="Cushman J."/>
            <person name="Schmutz J."/>
            <person name="Tran D."/>
            <person name="Hathwaick L.T."/>
            <person name="Yim W.C."/>
            <person name="Jenkins J."/>
            <person name="Mckie-Krisberg Z.M."/>
            <person name="Prochnik S."/>
            <person name="Lindquist E."/>
            <person name="Dockter R.B."/>
            <person name="Adam C."/>
            <person name="Molina H."/>
            <person name="Bunkerborg J."/>
            <person name="Jin E."/>
            <person name="Buchheim M."/>
            <person name="Magnuson J."/>
        </authorList>
    </citation>
    <scope>NUCLEOTIDE SEQUENCE</scope>
    <source>
        <strain evidence="10">CCAP 19/18</strain>
    </source>
</reference>
<feature type="compositionally biased region" description="Basic and acidic residues" evidence="8">
    <location>
        <begin position="688"/>
        <end position="700"/>
    </location>
</feature>
<feature type="compositionally biased region" description="Low complexity" evidence="8">
    <location>
        <begin position="317"/>
        <end position="331"/>
    </location>
</feature>
<feature type="compositionally biased region" description="Basic and acidic residues" evidence="8">
    <location>
        <begin position="911"/>
        <end position="924"/>
    </location>
</feature>
<dbReference type="InterPro" id="IPR038765">
    <property type="entry name" value="Papain-like_cys_pep_sf"/>
</dbReference>
<feature type="compositionally biased region" description="Polar residues" evidence="8">
    <location>
        <begin position="348"/>
        <end position="375"/>
    </location>
</feature>
<evidence type="ECO:0000256" key="5">
    <source>
        <dbReference type="ARBA" id="ARBA00022801"/>
    </source>
</evidence>
<evidence type="ECO:0000256" key="1">
    <source>
        <dbReference type="ARBA" id="ARBA00000707"/>
    </source>
</evidence>
<comment type="similarity">
    <text evidence="2 7">Belongs to the peptidase C19 family.</text>
</comment>
<feature type="compositionally biased region" description="Low complexity" evidence="8">
    <location>
        <begin position="494"/>
        <end position="513"/>
    </location>
</feature>
<feature type="compositionally biased region" description="Low complexity" evidence="8">
    <location>
        <begin position="395"/>
        <end position="406"/>
    </location>
</feature>
<gene>
    <name evidence="10" type="ORF">DUNSADRAFT_3852</name>
</gene>
<feature type="compositionally biased region" description="Basic residues" evidence="8">
    <location>
        <begin position="577"/>
        <end position="586"/>
    </location>
</feature>
<organism evidence="10 11">
    <name type="scientific">Dunaliella salina</name>
    <name type="common">Green alga</name>
    <name type="synonym">Protococcus salinus</name>
    <dbReference type="NCBI Taxonomy" id="3046"/>
    <lineage>
        <taxon>Eukaryota</taxon>
        <taxon>Viridiplantae</taxon>
        <taxon>Chlorophyta</taxon>
        <taxon>core chlorophytes</taxon>
        <taxon>Chlorophyceae</taxon>
        <taxon>CS clade</taxon>
        <taxon>Chlamydomonadales</taxon>
        <taxon>Dunaliellaceae</taxon>
        <taxon>Dunaliella</taxon>
    </lineage>
</organism>
<keyword evidence="5 7" id="KW-0378">Hydrolase</keyword>
<feature type="domain" description="USP" evidence="9">
    <location>
        <begin position="1"/>
        <end position="300"/>
    </location>
</feature>
<proteinExistence type="inferred from homology"/>
<evidence type="ECO:0000256" key="7">
    <source>
        <dbReference type="RuleBase" id="RU366025"/>
    </source>
</evidence>
<keyword evidence="3 7" id="KW-0645">Protease</keyword>
<evidence type="ECO:0000256" key="2">
    <source>
        <dbReference type="ARBA" id="ARBA00009085"/>
    </source>
</evidence>
<dbReference type="SUPFAM" id="SSF54001">
    <property type="entry name" value="Cysteine proteinases"/>
    <property type="match status" value="1"/>
</dbReference>
<dbReference type="Proteomes" id="UP000815325">
    <property type="component" value="Unassembled WGS sequence"/>
</dbReference>
<dbReference type="PROSITE" id="PS00973">
    <property type="entry name" value="USP_2"/>
    <property type="match status" value="1"/>
</dbReference>
<evidence type="ECO:0000313" key="11">
    <source>
        <dbReference type="Proteomes" id="UP000815325"/>
    </source>
</evidence>
<feature type="compositionally biased region" description="Low complexity" evidence="8">
    <location>
        <begin position="738"/>
        <end position="793"/>
    </location>
</feature>
<feature type="compositionally biased region" description="Low complexity" evidence="8">
    <location>
        <begin position="606"/>
        <end position="623"/>
    </location>
</feature>
<evidence type="ECO:0000256" key="4">
    <source>
        <dbReference type="ARBA" id="ARBA00022786"/>
    </source>
</evidence>
<dbReference type="InterPro" id="IPR028889">
    <property type="entry name" value="USP"/>
</dbReference>
<comment type="function">
    <text evidence="7">Recognizes and hydrolyzes the peptide bond at the C-terminal Gly of ubiquitin. Involved in the processing of poly-ubiquitin precursors as well as that of ubiquitinated proteins.</text>
</comment>
<evidence type="ECO:0000259" key="9">
    <source>
        <dbReference type="PROSITE" id="PS50235"/>
    </source>
</evidence>
<feature type="compositionally biased region" description="Polar residues" evidence="8">
    <location>
        <begin position="563"/>
        <end position="572"/>
    </location>
</feature>
<comment type="caution">
    <text evidence="10">The sequence shown here is derived from an EMBL/GenBank/DDBJ whole genome shotgun (WGS) entry which is preliminary data.</text>
</comment>
<feature type="compositionally biased region" description="Basic and acidic residues" evidence="8">
    <location>
        <begin position="587"/>
        <end position="601"/>
    </location>
</feature>
<dbReference type="Gene3D" id="3.90.70.10">
    <property type="entry name" value="Cysteine proteinases"/>
    <property type="match status" value="2"/>
</dbReference>
<feature type="compositionally biased region" description="Polar residues" evidence="8">
    <location>
        <begin position="385"/>
        <end position="394"/>
    </location>
</feature>
<feature type="compositionally biased region" description="Low complexity" evidence="8">
    <location>
        <begin position="424"/>
        <end position="449"/>
    </location>
</feature>